<protein>
    <recommendedName>
        <fullName evidence="5">LysM domain-containing protein</fullName>
    </recommendedName>
</protein>
<evidence type="ECO:0000256" key="2">
    <source>
        <dbReference type="ARBA" id="ARBA00022729"/>
    </source>
</evidence>
<dbReference type="InterPro" id="IPR018392">
    <property type="entry name" value="LysM"/>
</dbReference>
<name>A0A2V5GUI5_ASPV1</name>
<proteinExistence type="predicted"/>
<dbReference type="PANTHER" id="PTHR34997:SF2">
    <property type="entry name" value="LYSM DOMAIN-CONTAINING PROTEIN-RELATED"/>
    <property type="match status" value="1"/>
</dbReference>
<feature type="domain" description="LysM" evidence="5">
    <location>
        <begin position="124"/>
        <end position="170"/>
    </location>
</feature>
<feature type="signal peptide" evidence="4">
    <location>
        <begin position="1"/>
        <end position="22"/>
    </location>
</feature>
<dbReference type="GO" id="GO:0008061">
    <property type="term" value="F:chitin binding"/>
    <property type="evidence" value="ECO:0007669"/>
    <property type="project" value="UniProtKB-KW"/>
</dbReference>
<reference evidence="6 7" key="1">
    <citation type="submission" date="2018-02" db="EMBL/GenBank/DDBJ databases">
        <title>The genomes of Aspergillus section Nigri reveals drivers in fungal speciation.</title>
        <authorList>
            <consortium name="DOE Joint Genome Institute"/>
            <person name="Vesth T.C."/>
            <person name="Nybo J."/>
            <person name="Theobald S."/>
            <person name="Brandl J."/>
            <person name="Frisvad J.C."/>
            <person name="Nielsen K.F."/>
            <person name="Lyhne E.K."/>
            <person name="Kogle M.E."/>
            <person name="Kuo A."/>
            <person name="Riley R."/>
            <person name="Clum A."/>
            <person name="Nolan M."/>
            <person name="Lipzen A."/>
            <person name="Salamov A."/>
            <person name="Henrissat B."/>
            <person name="Wiebenga A."/>
            <person name="De vries R.P."/>
            <person name="Grigoriev I.V."/>
            <person name="Mortensen U.H."/>
            <person name="Andersen M.R."/>
            <person name="Baker S.E."/>
        </authorList>
    </citation>
    <scope>NUCLEOTIDE SEQUENCE [LARGE SCALE GENOMIC DNA]</scope>
    <source>
        <strain evidence="6 7">CBS 115571</strain>
    </source>
</reference>
<dbReference type="AlphaFoldDB" id="A0A2V5GUI5"/>
<dbReference type="InterPro" id="IPR036779">
    <property type="entry name" value="LysM_dom_sf"/>
</dbReference>
<organism evidence="6 7">
    <name type="scientific">Aspergillus violaceofuscus (strain CBS 115571)</name>
    <dbReference type="NCBI Taxonomy" id="1450538"/>
    <lineage>
        <taxon>Eukaryota</taxon>
        <taxon>Fungi</taxon>
        <taxon>Dikarya</taxon>
        <taxon>Ascomycota</taxon>
        <taxon>Pezizomycotina</taxon>
        <taxon>Eurotiomycetes</taxon>
        <taxon>Eurotiomycetidae</taxon>
        <taxon>Eurotiales</taxon>
        <taxon>Aspergillaceae</taxon>
        <taxon>Aspergillus</taxon>
    </lineage>
</organism>
<dbReference type="EMBL" id="KZ825203">
    <property type="protein sequence ID" value="PYI14798.1"/>
    <property type="molecule type" value="Genomic_DNA"/>
</dbReference>
<dbReference type="PANTHER" id="PTHR34997">
    <property type="entry name" value="AM15"/>
    <property type="match status" value="1"/>
</dbReference>
<keyword evidence="3" id="KW-0843">Virulence</keyword>
<evidence type="ECO:0000313" key="7">
    <source>
        <dbReference type="Proteomes" id="UP000249829"/>
    </source>
</evidence>
<gene>
    <name evidence="6" type="ORF">BO99DRAFT_12669</name>
</gene>
<evidence type="ECO:0000313" key="6">
    <source>
        <dbReference type="EMBL" id="PYI14798.1"/>
    </source>
</evidence>
<keyword evidence="1" id="KW-0147">Chitin-binding</keyword>
<dbReference type="STRING" id="1450538.A0A2V5GUI5"/>
<feature type="chain" id="PRO_5015922849" description="LysM domain-containing protein" evidence="4">
    <location>
        <begin position="23"/>
        <end position="341"/>
    </location>
</feature>
<keyword evidence="2 4" id="KW-0732">Signal</keyword>
<evidence type="ECO:0000259" key="5">
    <source>
        <dbReference type="PROSITE" id="PS51782"/>
    </source>
</evidence>
<dbReference type="SUPFAM" id="SSF54106">
    <property type="entry name" value="LysM domain"/>
    <property type="match status" value="3"/>
</dbReference>
<feature type="domain" description="LysM" evidence="5">
    <location>
        <begin position="212"/>
        <end position="258"/>
    </location>
</feature>
<keyword evidence="7" id="KW-1185">Reference proteome</keyword>
<dbReference type="SMART" id="SM00257">
    <property type="entry name" value="LysM"/>
    <property type="match status" value="4"/>
</dbReference>
<dbReference type="Proteomes" id="UP000249829">
    <property type="component" value="Unassembled WGS sequence"/>
</dbReference>
<dbReference type="PROSITE" id="PS51782">
    <property type="entry name" value="LYSM"/>
    <property type="match status" value="4"/>
</dbReference>
<evidence type="ECO:0000256" key="4">
    <source>
        <dbReference type="SAM" id="SignalP"/>
    </source>
</evidence>
<sequence length="341" mass="35948">MMTPTSLKAGLLLLPRLQLAWGMAIAPRQQVICTYETAASSGDTCQSFSADRGMDVPIFRSLNPGITCPDLVAGQNYCVVGTVLSSGSTTSSSTLTTITSSTVSLSSSNPYQPQQTGTAASCDQFYLIQIGDSYENIKAQFDISATQFLKWNPSVNSNCSNILAGYYYCVDVAGTTAPVTITVPATITTTTPADGITTPTPIQTGMTDNCGKFDLVQPGDSCEGIAAKHDIQLSTFYTWNPAVNSSCADLDVGYYVCDQTLGYTAPTTPTAAAGNALNTPTPFEPEMVAGCTAFYFVRSGDTCPAIASSHGITVGDIEQWNPKVGSACTDLWLDEYICVGI</sequence>
<evidence type="ECO:0000256" key="1">
    <source>
        <dbReference type="ARBA" id="ARBA00022669"/>
    </source>
</evidence>
<dbReference type="Gene3D" id="3.10.350.10">
    <property type="entry name" value="LysM domain"/>
    <property type="match status" value="4"/>
</dbReference>
<feature type="domain" description="LysM" evidence="5">
    <location>
        <begin position="35"/>
        <end position="79"/>
    </location>
</feature>
<accession>A0A2V5GUI5</accession>
<dbReference type="InterPro" id="IPR052210">
    <property type="entry name" value="LysM1-like"/>
</dbReference>
<dbReference type="Pfam" id="PF01476">
    <property type="entry name" value="LysM"/>
    <property type="match status" value="4"/>
</dbReference>
<evidence type="ECO:0000256" key="3">
    <source>
        <dbReference type="ARBA" id="ARBA00023026"/>
    </source>
</evidence>
<dbReference type="CDD" id="cd00118">
    <property type="entry name" value="LysM"/>
    <property type="match status" value="4"/>
</dbReference>
<feature type="domain" description="LysM" evidence="5">
    <location>
        <begin position="293"/>
        <end position="339"/>
    </location>
</feature>
<dbReference type="OMA" id="DYYICVH"/>